<dbReference type="AlphaFoldDB" id="A0A378AQ29"/>
<name>A0A378AQ29_KLEPO</name>
<organism evidence="2 3">
    <name type="scientific">Klebsiella pneumoniae subsp. ozaenae</name>
    <dbReference type="NCBI Taxonomy" id="574"/>
    <lineage>
        <taxon>Bacteria</taxon>
        <taxon>Pseudomonadati</taxon>
        <taxon>Pseudomonadota</taxon>
        <taxon>Gammaproteobacteria</taxon>
        <taxon>Enterobacterales</taxon>
        <taxon>Enterobacteriaceae</taxon>
        <taxon>Klebsiella/Raoultella group</taxon>
        <taxon>Klebsiella</taxon>
        <taxon>Klebsiella pneumoniae complex</taxon>
    </lineage>
</organism>
<proteinExistence type="predicted"/>
<protein>
    <submittedName>
        <fullName evidence="2">Uncharacterized protein</fullName>
    </submittedName>
</protein>
<evidence type="ECO:0000313" key="2">
    <source>
        <dbReference type="EMBL" id="STV15920.1"/>
    </source>
</evidence>
<feature type="chain" id="PRO_5016863316" evidence="1">
    <location>
        <begin position="22"/>
        <end position="129"/>
    </location>
</feature>
<dbReference type="InterPro" id="IPR047676">
    <property type="entry name" value="FxLYD_dom"/>
</dbReference>
<accession>A0A378AQ29</accession>
<dbReference type="EMBL" id="UGLW01000003">
    <property type="protein sequence ID" value="STV15920.1"/>
    <property type="molecule type" value="Genomic_DNA"/>
</dbReference>
<dbReference type="NCBIfam" id="NF038353">
    <property type="entry name" value="FxLYD_dom"/>
    <property type="match status" value="1"/>
</dbReference>
<evidence type="ECO:0000256" key="1">
    <source>
        <dbReference type="SAM" id="SignalP"/>
    </source>
</evidence>
<evidence type="ECO:0000313" key="3">
    <source>
        <dbReference type="Proteomes" id="UP000254487"/>
    </source>
</evidence>
<keyword evidence="1" id="KW-0732">Signal</keyword>
<gene>
    <name evidence="2" type="ORF">NCTC10313_06127</name>
</gene>
<feature type="signal peptide" evidence="1">
    <location>
        <begin position="1"/>
        <end position="21"/>
    </location>
</feature>
<dbReference type="Proteomes" id="UP000254487">
    <property type="component" value="Unassembled WGS sequence"/>
</dbReference>
<sequence length="129" mass="13658">MMKTVLKATLITALITGPVLAADGTGKVQLSDLHFATAANGLQQIEGTGTNVSGGPVKTVIVKFNLLQNGTVIGNTAAMAENLEPGQQWKLQAPYDSITNKPDSFKVTELRYLITDTDAPVTVVSWLVC</sequence>
<reference evidence="2 3" key="1">
    <citation type="submission" date="2018-06" db="EMBL/GenBank/DDBJ databases">
        <authorList>
            <consortium name="Pathogen Informatics"/>
            <person name="Doyle S."/>
        </authorList>
    </citation>
    <scope>NUCLEOTIDE SEQUENCE [LARGE SCALE GENOMIC DNA]</scope>
    <source>
        <strain evidence="2 3">NCTC10313</strain>
    </source>
</reference>